<protein>
    <recommendedName>
        <fullName evidence="3">cellulase</fullName>
        <ecNumber evidence="3">3.2.1.4</ecNumber>
    </recommendedName>
</protein>
<evidence type="ECO:0000256" key="7">
    <source>
        <dbReference type="ARBA" id="ARBA00023326"/>
    </source>
</evidence>
<keyword evidence="8" id="KW-0812">Transmembrane</keyword>
<dbReference type="InterPro" id="IPR012341">
    <property type="entry name" value="6hp_glycosidase-like_sf"/>
</dbReference>
<keyword evidence="4 9" id="KW-0378">Hydrolase</keyword>
<dbReference type="PRINTS" id="PR00735">
    <property type="entry name" value="GLHYDRLASE8"/>
</dbReference>
<dbReference type="InterPro" id="IPR002037">
    <property type="entry name" value="Glyco_hydro_8"/>
</dbReference>
<organism evidence="9 10">
    <name type="scientific">Falsiroseomonas selenitidurans</name>
    <dbReference type="NCBI Taxonomy" id="2716335"/>
    <lineage>
        <taxon>Bacteria</taxon>
        <taxon>Pseudomonadati</taxon>
        <taxon>Pseudomonadota</taxon>
        <taxon>Alphaproteobacteria</taxon>
        <taxon>Acetobacterales</taxon>
        <taxon>Roseomonadaceae</taxon>
        <taxon>Falsiroseomonas</taxon>
    </lineage>
</organism>
<dbReference type="Pfam" id="PF01270">
    <property type="entry name" value="Glyco_hydro_8"/>
    <property type="match status" value="1"/>
</dbReference>
<proteinExistence type="inferred from homology"/>
<dbReference type="RefSeq" id="WP_168031958.1">
    <property type="nucleotide sequence ID" value="NZ_JAAVNE010000023.1"/>
</dbReference>
<dbReference type="EC" id="3.2.1.4" evidence="3"/>
<evidence type="ECO:0000256" key="2">
    <source>
        <dbReference type="ARBA" id="ARBA00009209"/>
    </source>
</evidence>
<reference evidence="9 10" key="1">
    <citation type="submission" date="2020-03" db="EMBL/GenBank/DDBJ databases">
        <title>Roseomonas selenitidurans sp. nov. isolated from urban soil.</title>
        <authorList>
            <person name="Liu H."/>
        </authorList>
    </citation>
    <scope>NUCLEOTIDE SEQUENCE [LARGE SCALE GENOMIC DNA]</scope>
    <source>
        <strain evidence="9 10">BU-1</strain>
    </source>
</reference>
<keyword evidence="7" id="KW-0119">Carbohydrate metabolism</keyword>
<keyword evidence="6" id="KW-0326">Glycosidase</keyword>
<sequence>MVRQPYPQAGLGGGLGRRALFGAGIAAGAALAGAPAMGAAVLGDWLDFRHRFLHPDGRVLDTGNGGISHSEGQGAALLFAVRFDDRPSFERILAWTRGALRRPDDQLLAWAFRPGAPIPVPDVNNASDGDLMVAWALAEAGDRWGLAEKRALAAEIARDLLRRCVMRQGEATLLLPGVEGFLKPDRLVVNPSYFITPAFRALARLVPDPAWMALEEGGLALLEQARFGRWRLPADWLALSRGLGRPQPAPGWPARFSYDAVRVPLNLAWGGHARSGALRAAVEFWADPTHAAPPAWTDLRSNAVAPYPGDSGLRAVASLGLAALAGRGRVEALPRVAEASAYYPAVLTLQARLAWADRGLDGNAACSEGPLAIELPPAAPPAPREGGNRGWLRGIWPVRG</sequence>
<evidence type="ECO:0000256" key="6">
    <source>
        <dbReference type="ARBA" id="ARBA00023295"/>
    </source>
</evidence>
<evidence type="ECO:0000256" key="4">
    <source>
        <dbReference type="ARBA" id="ARBA00022801"/>
    </source>
</evidence>
<evidence type="ECO:0000256" key="8">
    <source>
        <dbReference type="SAM" id="Phobius"/>
    </source>
</evidence>
<dbReference type="Proteomes" id="UP000787635">
    <property type="component" value="Unassembled WGS sequence"/>
</dbReference>
<dbReference type="InterPro" id="IPR008928">
    <property type="entry name" value="6-hairpin_glycosidase_sf"/>
</dbReference>
<feature type="transmembrane region" description="Helical" evidence="8">
    <location>
        <begin position="20"/>
        <end position="42"/>
    </location>
</feature>
<dbReference type="EMBL" id="JAAVNE010000023">
    <property type="protein sequence ID" value="NKC32163.1"/>
    <property type="molecule type" value="Genomic_DNA"/>
</dbReference>
<evidence type="ECO:0000313" key="10">
    <source>
        <dbReference type="Proteomes" id="UP000787635"/>
    </source>
</evidence>
<evidence type="ECO:0000256" key="5">
    <source>
        <dbReference type="ARBA" id="ARBA00023001"/>
    </source>
</evidence>
<keyword evidence="5" id="KW-0136">Cellulose degradation</keyword>
<dbReference type="GO" id="GO:0016787">
    <property type="term" value="F:hydrolase activity"/>
    <property type="evidence" value="ECO:0007669"/>
    <property type="project" value="UniProtKB-KW"/>
</dbReference>
<comment type="caution">
    <text evidence="9">The sequence shown here is derived from an EMBL/GenBank/DDBJ whole genome shotgun (WGS) entry which is preliminary data.</text>
</comment>
<comment type="similarity">
    <text evidence="2">Belongs to the glycosyl hydrolase 8 (cellulase D) family.</text>
</comment>
<evidence type="ECO:0000313" key="9">
    <source>
        <dbReference type="EMBL" id="NKC32163.1"/>
    </source>
</evidence>
<evidence type="ECO:0000256" key="1">
    <source>
        <dbReference type="ARBA" id="ARBA00000966"/>
    </source>
</evidence>
<accession>A0ABX1E591</accession>
<name>A0ABX1E591_9PROT</name>
<keyword evidence="8" id="KW-1133">Transmembrane helix</keyword>
<keyword evidence="8" id="KW-0472">Membrane</keyword>
<dbReference type="Gene3D" id="1.50.10.10">
    <property type="match status" value="1"/>
</dbReference>
<comment type="catalytic activity">
    <reaction evidence="1">
        <text>Endohydrolysis of (1-&gt;4)-beta-D-glucosidic linkages in cellulose, lichenin and cereal beta-D-glucans.</text>
        <dbReference type="EC" id="3.2.1.4"/>
    </reaction>
</comment>
<gene>
    <name evidence="9" type="ORF">HEQ75_14965</name>
</gene>
<keyword evidence="7" id="KW-0624">Polysaccharide degradation</keyword>
<dbReference type="SUPFAM" id="SSF48208">
    <property type="entry name" value="Six-hairpin glycosidases"/>
    <property type="match status" value="1"/>
</dbReference>
<keyword evidence="10" id="KW-1185">Reference proteome</keyword>
<evidence type="ECO:0000256" key="3">
    <source>
        <dbReference type="ARBA" id="ARBA00012601"/>
    </source>
</evidence>